<dbReference type="InterPro" id="IPR028994">
    <property type="entry name" value="Integrin_alpha_N"/>
</dbReference>
<keyword evidence="1 2" id="KW-0732">Signal</keyword>
<keyword evidence="5" id="KW-1185">Reference proteome</keyword>
<feature type="domain" description="Aldos-2-ulose dehydratase beta-propeller" evidence="3">
    <location>
        <begin position="111"/>
        <end position="280"/>
    </location>
</feature>
<reference evidence="4 5" key="1">
    <citation type="submission" date="2020-08" db="EMBL/GenBank/DDBJ databases">
        <title>Genomic Encyclopedia of Type Strains, Phase IV (KMG-IV): sequencing the most valuable type-strain genomes for metagenomic binning, comparative biology and taxonomic classification.</title>
        <authorList>
            <person name="Goeker M."/>
        </authorList>
    </citation>
    <scope>NUCLEOTIDE SEQUENCE [LARGE SCALE GENOMIC DNA]</scope>
    <source>
        <strain evidence="4 5">DSM 12252</strain>
    </source>
</reference>
<feature type="signal peptide" evidence="2">
    <location>
        <begin position="1"/>
        <end position="17"/>
    </location>
</feature>
<dbReference type="InterPro" id="IPR054583">
    <property type="entry name" value="Beta-prop_AUDH"/>
</dbReference>
<accession>A0A7W8DJS5</accession>
<dbReference type="RefSeq" id="WP_184339376.1">
    <property type="nucleotide sequence ID" value="NZ_JACHIG010000003.1"/>
</dbReference>
<dbReference type="Pfam" id="PF22301">
    <property type="entry name" value="AUDH_beta_propeller"/>
    <property type="match status" value="1"/>
</dbReference>
<dbReference type="EMBL" id="JACHIG010000003">
    <property type="protein sequence ID" value="MBB5032449.1"/>
    <property type="molecule type" value="Genomic_DNA"/>
</dbReference>
<organism evidence="4 5">
    <name type="scientific">Prosthecobacter vanneervenii</name>
    <dbReference type="NCBI Taxonomy" id="48466"/>
    <lineage>
        <taxon>Bacteria</taxon>
        <taxon>Pseudomonadati</taxon>
        <taxon>Verrucomicrobiota</taxon>
        <taxon>Verrucomicrobiia</taxon>
        <taxon>Verrucomicrobiales</taxon>
        <taxon>Verrucomicrobiaceae</taxon>
        <taxon>Prosthecobacter</taxon>
    </lineage>
</organism>
<comment type="caution">
    <text evidence="4">The sequence shown here is derived from an EMBL/GenBank/DDBJ whole genome shotgun (WGS) entry which is preliminary data.</text>
</comment>
<feature type="chain" id="PRO_5030803608" description="Aldos-2-ulose dehydratase beta-propeller domain-containing protein" evidence="2">
    <location>
        <begin position="18"/>
        <end position="394"/>
    </location>
</feature>
<dbReference type="PANTHER" id="PTHR44103:SF1">
    <property type="entry name" value="PROPROTEIN CONVERTASE P"/>
    <property type="match status" value="1"/>
</dbReference>
<sequence length="394" mass="43433">MKNALLFASLLTAAAQAQTPSFKEQQIDDAVGIGYGLAVADVNGDQRTDILLADSKVIVWYENPTWKKHIIAEQLTEKDHVCIAARDINGDGKCEIAVGAEWNPGDTTGSGAVFYLIPPADRTQKWEPVKLTHEPTTHRMKWVRNRGGRYDLVVVPLHGRGNDKNGEGAGVRVLAYHLPDDPHKEWNTTLVQGTMHKTHNLDIIPAPGTEAESLLLCGREGVVRLDPTDNGWKEHWIAQHPKDSTELLGAGEVRYGAFAGGQPYVATIEPMHGDKLVIYTPKPEGPKNGTWERRVLSGELVDGHAIATHDLLGLNNRQIVVGWRAQQKIGKVAVKLFWTTKEDGSGWNEAMIDDGGMACEDAVCADLDGDRDLEIIAAGRRSKNIKIYWNQRNQ</sequence>
<dbReference type="Gene3D" id="2.130.10.130">
    <property type="entry name" value="Integrin alpha, N-terminal"/>
    <property type="match status" value="1"/>
</dbReference>
<dbReference type="Proteomes" id="UP000590740">
    <property type="component" value="Unassembled WGS sequence"/>
</dbReference>
<protein>
    <recommendedName>
        <fullName evidence="3">Aldos-2-ulose dehydratase beta-propeller domain-containing protein</fullName>
    </recommendedName>
</protein>
<name>A0A7W8DJS5_9BACT</name>
<dbReference type="InterPro" id="IPR013517">
    <property type="entry name" value="FG-GAP"/>
</dbReference>
<dbReference type="PANTHER" id="PTHR44103">
    <property type="entry name" value="PROPROTEIN CONVERTASE P"/>
    <property type="match status" value="1"/>
</dbReference>
<proteinExistence type="predicted"/>
<dbReference type="Pfam" id="PF13517">
    <property type="entry name" value="FG-GAP_3"/>
    <property type="match status" value="1"/>
</dbReference>
<gene>
    <name evidence="4" type="ORF">HNQ65_002026</name>
</gene>
<evidence type="ECO:0000256" key="1">
    <source>
        <dbReference type="ARBA" id="ARBA00022729"/>
    </source>
</evidence>
<evidence type="ECO:0000313" key="4">
    <source>
        <dbReference type="EMBL" id="MBB5032449.1"/>
    </source>
</evidence>
<evidence type="ECO:0000259" key="3">
    <source>
        <dbReference type="Pfam" id="PF22301"/>
    </source>
</evidence>
<evidence type="ECO:0000256" key="2">
    <source>
        <dbReference type="SAM" id="SignalP"/>
    </source>
</evidence>
<dbReference type="AlphaFoldDB" id="A0A7W8DJS5"/>
<evidence type="ECO:0000313" key="5">
    <source>
        <dbReference type="Proteomes" id="UP000590740"/>
    </source>
</evidence>
<dbReference type="SUPFAM" id="SSF69318">
    <property type="entry name" value="Integrin alpha N-terminal domain"/>
    <property type="match status" value="1"/>
</dbReference>